<comment type="function">
    <text evidence="1">Crystallins are the dominant structural components of the vertebrate eye lens.</text>
</comment>
<feature type="domain" description="Beta/gamma crystallin 'Greek key'" evidence="5">
    <location>
        <begin position="279"/>
        <end position="320"/>
    </location>
</feature>
<dbReference type="GO" id="GO:0002088">
    <property type="term" value="P:lens development in camera-type eye"/>
    <property type="evidence" value="ECO:0007669"/>
    <property type="project" value="TreeGrafter"/>
</dbReference>
<dbReference type="InterPro" id="IPR001064">
    <property type="entry name" value="Beta/gamma_crystallin"/>
</dbReference>
<keyword evidence="3" id="KW-0273">Eye lens protein</keyword>
<evidence type="ECO:0000256" key="2">
    <source>
        <dbReference type="ARBA" id="ARBA00009646"/>
    </source>
</evidence>
<gene>
    <name evidence="6" type="ORF">MMEN_LOCUS1762</name>
</gene>
<dbReference type="Pfam" id="PF00030">
    <property type="entry name" value="Crystall"/>
    <property type="match status" value="4"/>
</dbReference>
<dbReference type="GO" id="GO:0007601">
    <property type="term" value="P:visual perception"/>
    <property type="evidence" value="ECO:0007669"/>
    <property type="project" value="TreeGrafter"/>
</dbReference>
<dbReference type="Proteomes" id="UP000677803">
    <property type="component" value="Unassembled WGS sequence"/>
</dbReference>
<evidence type="ECO:0000256" key="3">
    <source>
        <dbReference type="ARBA" id="ARBA00022613"/>
    </source>
</evidence>
<organism evidence="6 7">
    <name type="scientific">Menidia menidia</name>
    <name type="common">Atlantic silverside</name>
    <dbReference type="NCBI Taxonomy" id="238744"/>
    <lineage>
        <taxon>Eukaryota</taxon>
        <taxon>Metazoa</taxon>
        <taxon>Chordata</taxon>
        <taxon>Craniata</taxon>
        <taxon>Vertebrata</taxon>
        <taxon>Euteleostomi</taxon>
        <taxon>Actinopterygii</taxon>
        <taxon>Neopterygii</taxon>
        <taxon>Teleostei</taxon>
        <taxon>Neoteleostei</taxon>
        <taxon>Acanthomorphata</taxon>
        <taxon>Ovalentaria</taxon>
        <taxon>Atherinomorphae</taxon>
        <taxon>Atheriniformes</taxon>
        <taxon>Atherinopsidae</taxon>
        <taxon>Menidiinae</taxon>
        <taxon>Menidia</taxon>
    </lineage>
</organism>
<name>A0A8S4AEP6_9TELE</name>
<dbReference type="FunFam" id="2.60.20.10:FF:000003">
    <property type="entry name" value="Crystallin gamma S"/>
    <property type="match status" value="2"/>
</dbReference>
<feature type="domain" description="Beta/gamma crystallin 'Greek key'" evidence="5">
    <location>
        <begin position="367"/>
        <end position="409"/>
    </location>
</feature>
<evidence type="ECO:0000259" key="5">
    <source>
        <dbReference type="PROSITE" id="PS50915"/>
    </source>
</evidence>
<dbReference type="OrthoDB" id="8841098at2759"/>
<dbReference type="SUPFAM" id="SSF49695">
    <property type="entry name" value="gamma-Crystallin-like"/>
    <property type="match status" value="2"/>
</dbReference>
<dbReference type="GO" id="GO:0005212">
    <property type="term" value="F:structural constituent of eye lens"/>
    <property type="evidence" value="ECO:0007669"/>
    <property type="project" value="UniProtKB-KW"/>
</dbReference>
<evidence type="ECO:0000313" key="6">
    <source>
        <dbReference type="EMBL" id="CAG5865178.1"/>
    </source>
</evidence>
<reference evidence="6" key="1">
    <citation type="submission" date="2021-05" db="EMBL/GenBank/DDBJ databases">
        <authorList>
            <person name="Tigano A."/>
        </authorList>
    </citation>
    <scope>NUCLEOTIDE SEQUENCE</scope>
</reference>
<dbReference type="PANTHER" id="PTHR11818">
    <property type="entry name" value="BETA/GAMMA CRYSTALLIN"/>
    <property type="match status" value="1"/>
</dbReference>
<evidence type="ECO:0000256" key="4">
    <source>
        <dbReference type="ARBA" id="ARBA00022737"/>
    </source>
</evidence>
<accession>A0A8S4AEP6</accession>
<dbReference type="PRINTS" id="PR01367">
    <property type="entry name" value="BGCRYSTALLIN"/>
</dbReference>
<proteinExistence type="inferred from homology"/>
<dbReference type="InterPro" id="IPR050252">
    <property type="entry name" value="Beta/Gamma-Crystallin"/>
</dbReference>
<feature type="domain" description="Beta/gamma crystallin 'Greek key'" evidence="5">
    <location>
        <begin position="214"/>
        <end position="254"/>
    </location>
</feature>
<dbReference type="PANTHER" id="PTHR11818:SF119">
    <property type="entry name" value="GAMMA-CRYSTALLIN D"/>
    <property type="match status" value="1"/>
</dbReference>
<dbReference type="Gene3D" id="2.60.20.10">
    <property type="entry name" value="Crystallins"/>
    <property type="match status" value="4"/>
</dbReference>
<dbReference type="InterPro" id="IPR011024">
    <property type="entry name" value="G_crystallin-like"/>
</dbReference>
<dbReference type="FunFam" id="2.60.20.10:FF:000001">
    <property type="entry name" value="Crystallin gamma S"/>
    <property type="match status" value="2"/>
</dbReference>
<comment type="similarity">
    <text evidence="2">Belongs to the beta/gamma-crystallin family.</text>
</comment>
<sequence length="413" mass="49631">MRGMLEDERRAVPTLPMVLVLVSALQRTGTVFSSRHMSMMRLMLMNLMLLMPISLKLRYSPGLIIHMQRERRCMLLTHGYRTMGPSTIIFYEDKNFQGRSYETSSDCADMSSHLNKCQSCRVESGMFMVYDRPNFMGNQYLMRRGEYSDYQRMMGFSDCIRSCRMIPTHQGAYRIRIYEMENFGGQSQELMEDCDNIQDRFQMSDCMSCQVMDGHWLMYEQPHFRGRMMYLRPGEYRSFREMGYDRMRNFQGRHYETSSDCPDMSSYLSRCHSCRVESGCFMVYDRPNFMGNQYFVRRGEYADYQRMGMSDCIRSCRMIPMHRGQFRMRIYERENFGGQMHELMDDCDNMVDRYRMNDCMSCHVMDGHWLMYEQPHYRGRMMYMRPGEYRSFREMGYSGSKFMSMRRIMDSCY</sequence>
<feature type="domain" description="Beta/gamma crystallin 'Greek key'" evidence="5">
    <location>
        <begin position="125"/>
        <end position="167"/>
    </location>
</feature>
<dbReference type="EMBL" id="CAJRST010000225">
    <property type="protein sequence ID" value="CAG5865178.1"/>
    <property type="molecule type" value="Genomic_DNA"/>
</dbReference>
<comment type="caution">
    <text evidence="6">The sequence shown here is derived from an EMBL/GenBank/DDBJ whole genome shotgun (WGS) entry which is preliminary data.</text>
</comment>
<evidence type="ECO:0000256" key="1">
    <source>
        <dbReference type="ARBA" id="ARBA00003689"/>
    </source>
</evidence>
<keyword evidence="4" id="KW-0677">Repeat</keyword>
<dbReference type="PROSITE" id="PS50915">
    <property type="entry name" value="CRYSTALLIN_BETA_GAMMA"/>
    <property type="match status" value="5"/>
</dbReference>
<keyword evidence="7" id="KW-1185">Reference proteome</keyword>
<dbReference type="AlphaFoldDB" id="A0A8S4AEP6"/>
<evidence type="ECO:0000313" key="7">
    <source>
        <dbReference type="Proteomes" id="UP000677803"/>
    </source>
</evidence>
<feature type="domain" description="Beta/gamma crystallin 'Greek key'" evidence="5">
    <location>
        <begin position="86"/>
        <end position="124"/>
    </location>
</feature>
<dbReference type="SMART" id="SM00247">
    <property type="entry name" value="XTALbg"/>
    <property type="match status" value="4"/>
</dbReference>
<protein>
    <submittedName>
        <fullName evidence="6">(Atlantic silverside) hypothetical protein</fullName>
    </submittedName>
</protein>